<feature type="transmembrane region" description="Helical" evidence="10">
    <location>
        <begin position="156"/>
        <end position="176"/>
    </location>
</feature>
<feature type="compositionally biased region" description="Basic and acidic residues" evidence="9">
    <location>
        <begin position="362"/>
        <end position="371"/>
    </location>
</feature>
<feature type="compositionally biased region" description="Low complexity" evidence="9">
    <location>
        <begin position="212"/>
        <end position="224"/>
    </location>
</feature>
<dbReference type="RefSeq" id="XP_025407886.1">
    <property type="nucleotide sequence ID" value="XM_025552101.1"/>
</dbReference>
<dbReference type="PRINTS" id="PR01333">
    <property type="entry name" value="2POREKCHANEL"/>
</dbReference>
<dbReference type="Pfam" id="PF07885">
    <property type="entry name" value="Ion_trans_2"/>
    <property type="match status" value="2"/>
</dbReference>
<keyword evidence="7 8" id="KW-0407">Ion channel</keyword>
<reference evidence="13" key="1">
    <citation type="submission" date="2025-08" db="UniProtKB">
        <authorList>
            <consortium name="RefSeq"/>
        </authorList>
    </citation>
    <scope>IDENTIFICATION</scope>
    <source>
        <tissue evidence="13">Whole body</tissue>
    </source>
</reference>
<dbReference type="InterPro" id="IPR013099">
    <property type="entry name" value="K_chnl_dom"/>
</dbReference>
<dbReference type="OrthoDB" id="297496at2759"/>
<dbReference type="GO" id="GO:0030322">
    <property type="term" value="P:stabilization of membrane potential"/>
    <property type="evidence" value="ECO:0007669"/>
    <property type="project" value="TreeGrafter"/>
</dbReference>
<feature type="transmembrane region" description="Helical" evidence="10">
    <location>
        <begin position="524"/>
        <end position="543"/>
    </location>
</feature>
<comment type="subcellular location">
    <subcellularLocation>
        <location evidence="1">Membrane</location>
        <topology evidence="1">Multi-pass membrane protein</topology>
    </subcellularLocation>
</comment>
<evidence type="ECO:0000256" key="3">
    <source>
        <dbReference type="ARBA" id="ARBA00022692"/>
    </source>
</evidence>
<feature type="transmembrane region" description="Helical" evidence="10">
    <location>
        <begin position="555"/>
        <end position="575"/>
    </location>
</feature>
<dbReference type="SUPFAM" id="SSF81324">
    <property type="entry name" value="Voltage-gated potassium channels"/>
    <property type="match status" value="2"/>
</dbReference>
<evidence type="ECO:0000256" key="5">
    <source>
        <dbReference type="ARBA" id="ARBA00023065"/>
    </source>
</evidence>
<feature type="compositionally biased region" description="Polar residues" evidence="9">
    <location>
        <begin position="304"/>
        <end position="317"/>
    </location>
</feature>
<feature type="compositionally biased region" description="Basic and acidic residues" evidence="9">
    <location>
        <begin position="414"/>
        <end position="424"/>
    </location>
</feature>
<dbReference type="Gene3D" id="1.10.287.70">
    <property type="match status" value="2"/>
</dbReference>
<accession>A0A8B8FBA2</accession>
<feature type="transmembrane region" description="Helical" evidence="10">
    <location>
        <begin position="20"/>
        <end position="45"/>
    </location>
</feature>
<dbReference type="InterPro" id="IPR003280">
    <property type="entry name" value="2pore_dom_K_chnl"/>
</dbReference>
<dbReference type="GeneID" id="112681785"/>
<dbReference type="CTD" id="38133"/>
<dbReference type="Proteomes" id="UP000694846">
    <property type="component" value="Unplaced"/>
</dbReference>
<feature type="compositionally biased region" description="Basic residues" evidence="9">
    <location>
        <begin position="425"/>
        <end position="434"/>
    </location>
</feature>
<feature type="compositionally biased region" description="Polar residues" evidence="9">
    <location>
        <begin position="393"/>
        <end position="405"/>
    </location>
</feature>
<feature type="domain" description="Potassium channel" evidence="11">
    <location>
        <begin position="501"/>
        <end position="581"/>
    </location>
</feature>
<protein>
    <submittedName>
        <fullName evidence="13">Uncharacterized protein LOC112681785</fullName>
    </submittedName>
</protein>
<keyword evidence="3 8" id="KW-0812">Transmembrane</keyword>
<name>A0A8B8FBA2_9HEMI</name>
<evidence type="ECO:0000256" key="1">
    <source>
        <dbReference type="ARBA" id="ARBA00004141"/>
    </source>
</evidence>
<evidence type="ECO:0000313" key="13">
    <source>
        <dbReference type="RefSeq" id="XP_025407886.1"/>
    </source>
</evidence>
<feature type="transmembrane region" description="Helical" evidence="10">
    <location>
        <begin position="493"/>
        <end position="512"/>
    </location>
</feature>
<evidence type="ECO:0000259" key="11">
    <source>
        <dbReference type="Pfam" id="PF07885"/>
    </source>
</evidence>
<evidence type="ECO:0000313" key="12">
    <source>
        <dbReference type="Proteomes" id="UP000694846"/>
    </source>
</evidence>
<evidence type="ECO:0000256" key="8">
    <source>
        <dbReference type="RuleBase" id="RU003857"/>
    </source>
</evidence>
<sequence length="605" mass="69928">MLMDIDFDDDTPNRCTTLVYYAWKIFTCLFLHVLLVTMVVLYCLLGALTFERLEKYHEMDVKNSIRVLRDNVTTDLWIYTFNDLVLREDNFTDNVAKRLMKFEKDLIYAIKRSGWDGEEGPEVTQWTFTGALFYSIIVITTIGYGHIAPKTLNGKIITIIYAIVGIPLMLLCLSNIGDIMAHSFRFLYWKVCCYTCTRRQRRVQSLRRSRSQRSTTRSHGSRTTSLKRTGRISQRSADSALGMSDCYTRSSYSDTECRYYDKMEREYAMFGGTMPGRAPNRYSQQSRYSDTVPLRRHSPAIKPRSTSQNSGPRSNANYYHGRYRVPDPNYSDGDQLDGPEMQQVSSILFNKYALDRDESRRIHPKQNEGIHRNVRGHSAAPNLATEAPPSAGTLRTTRGNRSKTPQHLAVDMPPMDHTDQDHYPRQKYRSRHRNSTQTKRLEVMAPSPRIMSPLGFAVNRQYPSRRPTRYNDFYDDSDAYEFDDNNPDHIKPVPIWLCVLLVVSYIIMGAFLFRSWENWELPDSAYFCFITLTTIGFGDFVPAQRVINKGDNTNLRIWFCSLYLLFGIALLAMSFNLVQEEVISNVKAVARHLGIIKDEDEEDSD</sequence>
<proteinExistence type="inferred from homology"/>
<dbReference type="PANTHER" id="PTHR11003">
    <property type="entry name" value="POTASSIUM CHANNEL, SUBFAMILY K"/>
    <property type="match status" value="1"/>
</dbReference>
<evidence type="ECO:0000256" key="7">
    <source>
        <dbReference type="ARBA" id="ARBA00023303"/>
    </source>
</evidence>
<gene>
    <name evidence="13" type="primary">LOC112681785</name>
</gene>
<feature type="region of interest" description="Disordered" evidence="9">
    <location>
        <begin position="362"/>
        <end position="439"/>
    </location>
</feature>
<keyword evidence="12" id="KW-1185">Reference proteome</keyword>
<dbReference type="GO" id="GO:0005886">
    <property type="term" value="C:plasma membrane"/>
    <property type="evidence" value="ECO:0007669"/>
    <property type="project" value="TreeGrafter"/>
</dbReference>
<evidence type="ECO:0000256" key="9">
    <source>
        <dbReference type="SAM" id="MobiDB-lite"/>
    </source>
</evidence>
<dbReference type="AlphaFoldDB" id="A0A8B8FBA2"/>
<organism evidence="12 13">
    <name type="scientific">Sipha flava</name>
    <name type="common">yellow sugarcane aphid</name>
    <dbReference type="NCBI Taxonomy" id="143950"/>
    <lineage>
        <taxon>Eukaryota</taxon>
        <taxon>Metazoa</taxon>
        <taxon>Ecdysozoa</taxon>
        <taxon>Arthropoda</taxon>
        <taxon>Hexapoda</taxon>
        <taxon>Insecta</taxon>
        <taxon>Pterygota</taxon>
        <taxon>Neoptera</taxon>
        <taxon>Paraneoptera</taxon>
        <taxon>Hemiptera</taxon>
        <taxon>Sternorrhyncha</taxon>
        <taxon>Aphidomorpha</taxon>
        <taxon>Aphidoidea</taxon>
        <taxon>Aphididae</taxon>
        <taxon>Sipha</taxon>
    </lineage>
</organism>
<comment type="similarity">
    <text evidence="8">Belongs to the two pore domain potassium channel (TC 1.A.1.8) family.</text>
</comment>
<evidence type="ECO:0000256" key="6">
    <source>
        <dbReference type="ARBA" id="ARBA00023136"/>
    </source>
</evidence>
<dbReference type="GO" id="GO:0022841">
    <property type="term" value="F:potassium ion leak channel activity"/>
    <property type="evidence" value="ECO:0007669"/>
    <property type="project" value="TreeGrafter"/>
</dbReference>
<keyword evidence="5 8" id="KW-0406">Ion transport</keyword>
<feature type="region of interest" description="Disordered" evidence="9">
    <location>
        <begin position="272"/>
        <end position="339"/>
    </location>
</feature>
<dbReference type="GO" id="GO:0015271">
    <property type="term" value="F:outward rectifier potassium channel activity"/>
    <property type="evidence" value="ECO:0007669"/>
    <property type="project" value="TreeGrafter"/>
</dbReference>
<feature type="transmembrane region" description="Helical" evidence="10">
    <location>
        <begin position="126"/>
        <end position="144"/>
    </location>
</feature>
<keyword evidence="4 10" id="KW-1133">Transmembrane helix</keyword>
<evidence type="ECO:0000256" key="4">
    <source>
        <dbReference type="ARBA" id="ARBA00022989"/>
    </source>
</evidence>
<feature type="domain" description="Potassium channel" evidence="11">
    <location>
        <begin position="123"/>
        <end position="180"/>
    </location>
</feature>
<keyword evidence="6 10" id="KW-0472">Membrane</keyword>
<evidence type="ECO:0000256" key="10">
    <source>
        <dbReference type="SAM" id="Phobius"/>
    </source>
</evidence>
<feature type="region of interest" description="Disordered" evidence="9">
    <location>
        <begin position="204"/>
        <end position="237"/>
    </location>
</feature>
<evidence type="ECO:0000256" key="2">
    <source>
        <dbReference type="ARBA" id="ARBA00022448"/>
    </source>
</evidence>
<dbReference type="PANTHER" id="PTHR11003:SF334">
    <property type="entry name" value="FI03418P"/>
    <property type="match status" value="1"/>
</dbReference>
<keyword evidence="2 8" id="KW-0813">Transport</keyword>